<dbReference type="InterPro" id="IPR036397">
    <property type="entry name" value="RNaseH_sf"/>
</dbReference>
<evidence type="ECO:0000256" key="1">
    <source>
        <dbReference type="SAM" id="Coils"/>
    </source>
</evidence>
<dbReference type="Pfam" id="PF17921">
    <property type="entry name" value="Integrase_H2C2"/>
    <property type="match status" value="1"/>
</dbReference>
<keyword evidence="1" id="KW-0175">Coiled coil</keyword>
<feature type="coiled-coil region" evidence="1">
    <location>
        <begin position="145"/>
        <end position="182"/>
    </location>
</feature>
<protein>
    <recommendedName>
        <fullName evidence="2">Integrase catalytic domain-containing protein</fullName>
    </recommendedName>
</protein>
<dbReference type="SUPFAM" id="SSF53098">
    <property type="entry name" value="Ribonuclease H-like"/>
    <property type="match status" value="1"/>
</dbReference>
<dbReference type="PANTHER" id="PTHR46954:SF1">
    <property type="entry name" value="C2H2-TYPE DOMAIN-CONTAINING PROTEIN"/>
    <property type="match status" value="1"/>
</dbReference>
<dbReference type="Proteomes" id="UP000663855">
    <property type="component" value="Unassembled WGS sequence"/>
</dbReference>
<comment type="caution">
    <text evidence="3">The sequence shown here is derived from an EMBL/GenBank/DDBJ whole genome shotgun (WGS) entry which is preliminary data.</text>
</comment>
<dbReference type="PROSITE" id="PS50994">
    <property type="entry name" value="INTEGRASE"/>
    <property type="match status" value="1"/>
</dbReference>
<dbReference type="GO" id="GO:0003676">
    <property type="term" value="F:nucleic acid binding"/>
    <property type="evidence" value="ECO:0007669"/>
    <property type="project" value="InterPro"/>
</dbReference>
<gene>
    <name evidence="3" type="ORF">CJN711_LOCUS15077</name>
</gene>
<dbReference type="InterPro" id="IPR012337">
    <property type="entry name" value="RNaseH-like_sf"/>
</dbReference>
<feature type="domain" description="Integrase catalytic" evidence="2">
    <location>
        <begin position="711"/>
        <end position="870"/>
    </location>
</feature>
<dbReference type="FunFam" id="1.10.340.70:FF:000001">
    <property type="entry name" value="Retrovirus-related Pol polyprotein from transposon gypsy-like Protein"/>
    <property type="match status" value="1"/>
</dbReference>
<dbReference type="AlphaFoldDB" id="A0A815AZ83"/>
<dbReference type="Pfam" id="PF00665">
    <property type="entry name" value="rve"/>
    <property type="match status" value="1"/>
</dbReference>
<organism evidence="3 4">
    <name type="scientific">Rotaria magnacalcarata</name>
    <dbReference type="NCBI Taxonomy" id="392030"/>
    <lineage>
        <taxon>Eukaryota</taxon>
        <taxon>Metazoa</taxon>
        <taxon>Spiralia</taxon>
        <taxon>Gnathifera</taxon>
        <taxon>Rotifera</taxon>
        <taxon>Eurotatoria</taxon>
        <taxon>Bdelloidea</taxon>
        <taxon>Philodinida</taxon>
        <taxon>Philodinidae</taxon>
        <taxon>Rotaria</taxon>
    </lineage>
</organism>
<dbReference type="PANTHER" id="PTHR46954">
    <property type="entry name" value="C2H2-TYPE DOMAIN-CONTAINING PROTEIN"/>
    <property type="match status" value="1"/>
</dbReference>
<dbReference type="GO" id="GO:0015074">
    <property type="term" value="P:DNA integration"/>
    <property type="evidence" value="ECO:0007669"/>
    <property type="project" value="InterPro"/>
</dbReference>
<proteinExistence type="predicted"/>
<reference evidence="3" key="1">
    <citation type="submission" date="2021-02" db="EMBL/GenBank/DDBJ databases">
        <authorList>
            <person name="Nowell W R."/>
        </authorList>
    </citation>
    <scope>NUCLEOTIDE SEQUENCE</scope>
</reference>
<dbReference type="InterPro" id="IPR001584">
    <property type="entry name" value="Integrase_cat-core"/>
</dbReference>
<dbReference type="EMBL" id="CAJNOV010006853">
    <property type="protein sequence ID" value="CAF1262798.1"/>
    <property type="molecule type" value="Genomic_DNA"/>
</dbReference>
<accession>A0A815AZ83</accession>
<dbReference type="Gene3D" id="1.10.340.70">
    <property type="match status" value="1"/>
</dbReference>
<dbReference type="InterPro" id="IPR041588">
    <property type="entry name" value="Integrase_H2C2"/>
</dbReference>
<evidence type="ECO:0000259" key="2">
    <source>
        <dbReference type="PROSITE" id="PS50994"/>
    </source>
</evidence>
<name>A0A815AZ83_9BILA</name>
<evidence type="ECO:0000313" key="3">
    <source>
        <dbReference type="EMBL" id="CAF1262798.1"/>
    </source>
</evidence>
<dbReference type="FunFam" id="3.30.420.10:FF:000032">
    <property type="entry name" value="Retrovirus-related Pol polyprotein from transposon 297-like Protein"/>
    <property type="match status" value="1"/>
</dbReference>
<dbReference type="Gene3D" id="3.30.420.10">
    <property type="entry name" value="Ribonuclease H-like superfamily/Ribonuclease H"/>
    <property type="match status" value="1"/>
</dbReference>
<sequence length="989" mass="113204">MNKKLKISQYDRFIKSYVSVFKGTKEAAYAKGNENWKKFKVLDDQEKIEKEIYRMTLEYKSKQPQSLFAVWARKSTANQISFTTKQSVNITFDSTSVVDIGSKSPGAGSSHSTNSSQRKIICHSQITTRNELDQTVYKLNSIRQLKATNLLSNEAEKTLKLLENQQSNYEKKLKRLEQIRISQAKFRRNRKLKLKRLIEKHPNVAAEYNLALYNERGQPSVEGCGQSSLQDVIIEIASRGAAADPSRSSNLIAPCMNLDGLVEHLKLRGFILSRSTTYLRLLPRRSNSTEGKRHVRTVPVRLKRSSNDEHKKHVDQYFAMNTINHLKTLASMFGSDAVFFLSQDDKARVPIGLPAARKQAPLLMHLDYKISLPDHDFVVAPGHKLIPSVYAACTINNKNEVTYSGPTYISIRSGKHDSSTAETHHRDFSLLFESKDFQSVMKLNDKCKPIVIICVDGGPDENPRYSKTLVGGVNLFKKYELDCLFVASNCPGRSAYNMVERRMAPLSNQLAGLILPHDYYGTHLNDSGKTIDSTLEIQNFKRAGECLAEVWNELTIDSYPVACQYIEPVDEKNSFSLDTNDIDLNWLQLHDGDPDIQTIIKNLCSPPHQLSFVLIEKILYKLIALEKNPSLTAKVIYLPSSMINSLLRACHDDPMTGAHFSTDRTYYKIRNHFWWPQMKSTIQRYIKACRLCTQYNISRHKKYGQLRPISPPEGPFTLVGIDYCGPFKQTPRENQYVLVITDYFTRHITAIALPNCTAEITAQALFNEFFCKYGIPSVILSDQGSHFQNQLMGNIKKLIGYNHIYSTPYHPQTNGVVERFNATFVPQISKLQDTQNNNWDEFLQAVVFAYNTGAHKTTKFSPYELLYGRSPRLPIYTRPTQFSFNKPNDYFEQLKKTLRIYHQASIDNILQQQQVTKTWYDRHRLNPQLKIGNKVLTRIYGLRGKLEPKFSPIPKVIVQVRHPVYIVEDEQTHITSQVHVSDLRPILTE</sequence>
<evidence type="ECO:0000313" key="4">
    <source>
        <dbReference type="Proteomes" id="UP000663855"/>
    </source>
</evidence>